<keyword evidence="1" id="KW-0800">Toxin</keyword>
<evidence type="ECO:0000313" key="3">
    <source>
        <dbReference type="Proteomes" id="UP000038647"/>
    </source>
</evidence>
<comment type="caution">
    <text evidence="2">The sequence shown here is derived from an EMBL/GenBank/DDBJ whole genome shotgun (WGS) entry which is preliminary data.</text>
</comment>
<name>A0ABM9SU71_YERAL</name>
<dbReference type="EMBL" id="CQEH01000010">
    <property type="protein sequence ID" value="CNL15988.1"/>
    <property type="molecule type" value="Genomic_DNA"/>
</dbReference>
<sequence>MKAALSGVQAVQGGQLAAVNASDQNTIGVSLSYGSQSSKSEQTVNQTTHQGSTLTAGNNLNITATGNGVKGVDGDIVVQGSQLQAGKDASLTANRDVILQSTQESQTLDGSNSSSGGSLGVGIGAGQGGWGINVSASLNKAIACRLRARCLGRNRDCRLPI</sequence>
<organism evidence="2 3">
    <name type="scientific">Yersinia aldovae</name>
    <dbReference type="NCBI Taxonomy" id="29483"/>
    <lineage>
        <taxon>Bacteria</taxon>
        <taxon>Pseudomonadati</taxon>
        <taxon>Pseudomonadota</taxon>
        <taxon>Gammaproteobacteria</taxon>
        <taxon>Enterobacterales</taxon>
        <taxon>Yersiniaceae</taxon>
        <taxon>Yersinia</taxon>
    </lineage>
</organism>
<dbReference type="RefSeq" id="WP_053094404.1">
    <property type="nucleotide sequence ID" value="NZ_CABHQE010000086.1"/>
</dbReference>
<dbReference type="Proteomes" id="UP000038647">
    <property type="component" value="Unassembled WGS sequence"/>
</dbReference>
<dbReference type="InterPro" id="IPR025157">
    <property type="entry name" value="Hemagglutinin_rpt"/>
</dbReference>
<protein>
    <submittedName>
        <fullName evidence="2">Hemagglutinin/adhesin repeat-containing protein</fullName>
    </submittedName>
</protein>
<gene>
    <name evidence="2" type="ORF">ERS137966_02413</name>
</gene>
<evidence type="ECO:0000256" key="1">
    <source>
        <dbReference type="ARBA" id="ARBA00022656"/>
    </source>
</evidence>
<reference evidence="2 3" key="1">
    <citation type="submission" date="2015-03" db="EMBL/GenBank/DDBJ databases">
        <authorList>
            <consortium name="Pathogen Informatics"/>
            <person name="Murphy D."/>
        </authorList>
    </citation>
    <scope>NUCLEOTIDE SEQUENCE [LARGE SCALE GENOMIC DNA]</scope>
    <source>
        <strain evidence="2 3">IP08791</strain>
    </source>
</reference>
<dbReference type="Pfam" id="PF13332">
    <property type="entry name" value="Fil_haemagg_2"/>
    <property type="match status" value="1"/>
</dbReference>
<accession>A0ABM9SU71</accession>
<evidence type="ECO:0000313" key="2">
    <source>
        <dbReference type="EMBL" id="CNL15988.1"/>
    </source>
</evidence>
<proteinExistence type="predicted"/>
<keyword evidence="3" id="KW-1185">Reference proteome</keyword>